<proteinExistence type="predicted"/>
<dbReference type="Proteomes" id="UP001165079">
    <property type="component" value="Unassembled WGS sequence"/>
</dbReference>
<gene>
    <name evidence="3" type="primary">aes</name>
    <name evidence="3" type="ORF">Afil01_26630</name>
</gene>
<dbReference type="InterPro" id="IPR029058">
    <property type="entry name" value="AB_hydrolase_fold"/>
</dbReference>
<dbReference type="GO" id="GO:0016787">
    <property type="term" value="F:hydrolase activity"/>
    <property type="evidence" value="ECO:0007669"/>
    <property type="project" value="UniProtKB-KW"/>
</dbReference>
<dbReference type="InterPro" id="IPR050300">
    <property type="entry name" value="GDXG_lipolytic_enzyme"/>
</dbReference>
<dbReference type="PANTHER" id="PTHR48081">
    <property type="entry name" value="AB HYDROLASE SUPERFAMILY PROTEIN C4A8.06C"/>
    <property type="match status" value="1"/>
</dbReference>
<keyword evidence="1" id="KW-0378">Hydrolase</keyword>
<sequence length="322" mass="34719">MRWEYAGAYDARRTTRRAFVHSLVAMDPELAAFIPLFPPADLTDVPAARELHAKLTASAPVPDLSGMDVEDHVVSGEADVPVRVYRPREARGAILWFHGGGFVMGGLDSEHPWAARVAEASGAVVVSVDYRLAPENPYPAAIDDAYAVLTWAAENAGRLGFDAGRLAVAGHSAGATIAAALCLRTRDEGGPRVHFQLLNQPGLDDRLETWSARHFTDTPWLTRGKLASAWGHYLAGRAADEYAAPARAEDLSGLPAAYIASAEFCPNRDEDILYALRLLQAGVPVELHQWPGTFHGSQAITSAEVSRRQLAELGAVLRRALA</sequence>
<dbReference type="AlphaFoldDB" id="A0A9W6W9S1"/>
<evidence type="ECO:0000259" key="2">
    <source>
        <dbReference type="Pfam" id="PF07859"/>
    </source>
</evidence>
<dbReference type="Pfam" id="PF07859">
    <property type="entry name" value="Abhydrolase_3"/>
    <property type="match status" value="1"/>
</dbReference>
<accession>A0A9W6W9S1</accession>
<evidence type="ECO:0000313" key="3">
    <source>
        <dbReference type="EMBL" id="GLZ77856.1"/>
    </source>
</evidence>
<organism evidence="3 4">
    <name type="scientific">Actinorhabdospora filicis</name>
    <dbReference type="NCBI Taxonomy" id="1785913"/>
    <lineage>
        <taxon>Bacteria</taxon>
        <taxon>Bacillati</taxon>
        <taxon>Actinomycetota</taxon>
        <taxon>Actinomycetes</taxon>
        <taxon>Micromonosporales</taxon>
        <taxon>Micromonosporaceae</taxon>
        <taxon>Actinorhabdospora</taxon>
    </lineage>
</organism>
<dbReference type="PANTHER" id="PTHR48081:SF8">
    <property type="entry name" value="ALPHA_BETA HYDROLASE FOLD-3 DOMAIN-CONTAINING PROTEIN-RELATED"/>
    <property type="match status" value="1"/>
</dbReference>
<dbReference type="EMBL" id="BSTX01000002">
    <property type="protein sequence ID" value="GLZ77856.1"/>
    <property type="molecule type" value="Genomic_DNA"/>
</dbReference>
<evidence type="ECO:0000256" key="1">
    <source>
        <dbReference type="ARBA" id="ARBA00022801"/>
    </source>
</evidence>
<dbReference type="SUPFAM" id="SSF53474">
    <property type="entry name" value="alpha/beta-Hydrolases"/>
    <property type="match status" value="1"/>
</dbReference>
<reference evidence="3" key="1">
    <citation type="submission" date="2023-03" db="EMBL/GenBank/DDBJ databases">
        <title>Actinorhabdospora filicis NBRC 111898.</title>
        <authorList>
            <person name="Ichikawa N."/>
            <person name="Sato H."/>
            <person name="Tonouchi N."/>
        </authorList>
    </citation>
    <scope>NUCLEOTIDE SEQUENCE</scope>
    <source>
        <strain evidence="3">NBRC 111898</strain>
    </source>
</reference>
<keyword evidence="4" id="KW-1185">Reference proteome</keyword>
<name>A0A9W6W9S1_9ACTN</name>
<feature type="domain" description="Alpha/beta hydrolase fold-3" evidence="2">
    <location>
        <begin position="94"/>
        <end position="297"/>
    </location>
</feature>
<comment type="caution">
    <text evidence="3">The sequence shown here is derived from an EMBL/GenBank/DDBJ whole genome shotgun (WGS) entry which is preliminary data.</text>
</comment>
<dbReference type="Gene3D" id="3.40.50.1820">
    <property type="entry name" value="alpha/beta hydrolase"/>
    <property type="match status" value="1"/>
</dbReference>
<protein>
    <submittedName>
        <fullName evidence="3">Esterase</fullName>
    </submittedName>
</protein>
<dbReference type="InterPro" id="IPR013094">
    <property type="entry name" value="AB_hydrolase_3"/>
</dbReference>
<evidence type="ECO:0000313" key="4">
    <source>
        <dbReference type="Proteomes" id="UP001165079"/>
    </source>
</evidence>